<dbReference type="InterPro" id="IPR010752">
    <property type="entry name" value="DUF1329"/>
</dbReference>
<keyword evidence="2" id="KW-0732">Signal</keyword>
<protein>
    <recommendedName>
        <fullName evidence="5">Outer membrane lipoprotein-sorting protein</fullName>
    </recommendedName>
</protein>
<evidence type="ECO:0000313" key="4">
    <source>
        <dbReference type="Proteomes" id="UP000000238"/>
    </source>
</evidence>
<dbReference type="KEGG" id="hch:HCH_02064"/>
<evidence type="ECO:0000313" key="3">
    <source>
        <dbReference type="EMBL" id="ABC28895.1"/>
    </source>
</evidence>
<keyword evidence="4" id="KW-1185">Reference proteome</keyword>
<feature type="region of interest" description="Disordered" evidence="1">
    <location>
        <begin position="437"/>
        <end position="459"/>
    </location>
</feature>
<evidence type="ECO:0008006" key="5">
    <source>
        <dbReference type="Google" id="ProtNLM"/>
    </source>
</evidence>
<dbReference type="HOGENOM" id="CLU_048734_0_0_6"/>
<dbReference type="AlphaFoldDB" id="Q2SKC9"/>
<dbReference type="Gene3D" id="2.50.20.10">
    <property type="entry name" value="Lipoprotein localisation LolA/LolB/LppX"/>
    <property type="match status" value="1"/>
</dbReference>
<dbReference type="RefSeq" id="WP_011395966.1">
    <property type="nucleotide sequence ID" value="NC_007645.1"/>
</dbReference>
<dbReference type="eggNOG" id="ENOG502ZADT">
    <property type="taxonomic scope" value="Bacteria"/>
</dbReference>
<evidence type="ECO:0000256" key="2">
    <source>
        <dbReference type="SAM" id="SignalP"/>
    </source>
</evidence>
<dbReference type="EMBL" id="CP000155">
    <property type="protein sequence ID" value="ABC28895.1"/>
    <property type="molecule type" value="Genomic_DNA"/>
</dbReference>
<gene>
    <name evidence="3" type="ordered locus">HCH_02064</name>
</gene>
<dbReference type="OrthoDB" id="178023at2"/>
<feature type="signal peptide" evidence="2">
    <location>
        <begin position="1"/>
        <end position="31"/>
    </location>
</feature>
<dbReference type="Proteomes" id="UP000000238">
    <property type="component" value="Chromosome"/>
</dbReference>
<dbReference type="Pfam" id="PF07044">
    <property type="entry name" value="DUF1329"/>
    <property type="match status" value="1"/>
</dbReference>
<dbReference type="CDD" id="cd16329">
    <property type="entry name" value="LolA_like"/>
    <property type="match status" value="1"/>
</dbReference>
<organism evidence="3 4">
    <name type="scientific">Hahella chejuensis (strain KCTC 2396)</name>
    <dbReference type="NCBI Taxonomy" id="349521"/>
    <lineage>
        <taxon>Bacteria</taxon>
        <taxon>Pseudomonadati</taxon>
        <taxon>Pseudomonadota</taxon>
        <taxon>Gammaproteobacteria</taxon>
        <taxon>Oceanospirillales</taxon>
        <taxon>Hahellaceae</taxon>
        <taxon>Hahella</taxon>
    </lineage>
</organism>
<accession>Q2SKC9</accession>
<reference evidence="3 4" key="1">
    <citation type="journal article" date="2005" name="Nucleic Acids Res.">
        <title>Genomic blueprint of Hahella chejuensis, a marine microbe producing an algicidal agent.</title>
        <authorList>
            <person name="Jeong H."/>
            <person name="Yim J.H."/>
            <person name="Lee C."/>
            <person name="Choi S.-H."/>
            <person name="Park Y.K."/>
            <person name="Yoon S.H."/>
            <person name="Hur C.-G."/>
            <person name="Kang H.-Y."/>
            <person name="Kim D."/>
            <person name="Lee H.H."/>
            <person name="Park K.H."/>
            <person name="Park S.-H."/>
            <person name="Park H.-S."/>
            <person name="Lee H.K."/>
            <person name="Oh T.K."/>
            <person name="Kim J.F."/>
        </authorList>
    </citation>
    <scope>NUCLEOTIDE SEQUENCE [LARGE SCALE GENOMIC DNA]</scope>
    <source>
        <strain evidence="3 4">KCTC 2396</strain>
    </source>
</reference>
<dbReference type="STRING" id="349521.HCH_02064"/>
<proteinExistence type="predicted"/>
<evidence type="ECO:0000256" key="1">
    <source>
        <dbReference type="SAM" id="MobiDB-lite"/>
    </source>
</evidence>
<feature type="chain" id="PRO_5004215576" description="Outer membrane lipoprotein-sorting protein" evidence="2">
    <location>
        <begin position="32"/>
        <end position="459"/>
    </location>
</feature>
<sequence>MAYSRNAKKNINNALVLLVFSLIAQSAPAKAPPDQTARLDRDLTPLGAERAGSEGGEVPPWDGGIKQPPANYNPDKWHADPFDADVPRFIINAGNAQDYSDKLTEGHKALLQKYPSDYILKVYPSRRSASYPDHVYAALKQNAAKAELMPRGTGVKGSLITSPFPIPNQGVEIIWNHILRYRGEEAAFRSSFAATLPDGSYTPVTTDYEYFFVYAQQHNRPEDIDNKIFYLKTEVVAPAKLAGTMNLVHETLDQIRSPRQSWGYQAGERRVRRSPNLAYDGEAPNSEGVRTTDQIDMYNGAPDQYEWTLIAKKIIYVPYNAYPLHSSNLRMNDIVRPGHINQEHARYEAHRVWVVEGVLREGLGHIYHKRRMYFDEDSWQLLVAEDYDDKGELWRVSEAHVVNYYEVKAPWTTLEVIYDLKSGRYFVDGLDNEERPRDFAPGLRDSDFSTSAVRRAARR</sequence>
<name>Q2SKC9_HAHCH</name>